<dbReference type="AlphaFoldDB" id="A0A1Y2DLQ6"/>
<dbReference type="InterPro" id="IPR036291">
    <property type="entry name" value="NAD(P)-bd_dom_sf"/>
</dbReference>
<dbReference type="EMBL" id="MCFJ01000012">
    <property type="protein sequence ID" value="ORY60238.1"/>
    <property type="molecule type" value="Genomic_DNA"/>
</dbReference>
<dbReference type="SUPFAM" id="SSF51735">
    <property type="entry name" value="NAD(P)-binding Rossmann-fold domains"/>
    <property type="match status" value="1"/>
</dbReference>
<dbReference type="PANTHER" id="PTHR45458:SF3">
    <property type="entry name" value="CHAIN DEHYDROGENASE (ATSC), PUTATIVE-RELATED"/>
    <property type="match status" value="1"/>
</dbReference>
<name>A0A1Y2DLQ6_9PEZI</name>
<dbReference type="Pfam" id="PF00106">
    <property type="entry name" value="adh_short"/>
    <property type="match status" value="1"/>
</dbReference>
<organism evidence="1 2">
    <name type="scientific">Pseudomassariella vexata</name>
    <dbReference type="NCBI Taxonomy" id="1141098"/>
    <lineage>
        <taxon>Eukaryota</taxon>
        <taxon>Fungi</taxon>
        <taxon>Dikarya</taxon>
        <taxon>Ascomycota</taxon>
        <taxon>Pezizomycotina</taxon>
        <taxon>Sordariomycetes</taxon>
        <taxon>Xylariomycetidae</taxon>
        <taxon>Amphisphaeriales</taxon>
        <taxon>Pseudomassariaceae</taxon>
        <taxon>Pseudomassariella</taxon>
    </lineage>
</organism>
<dbReference type="PRINTS" id="PR00081">
    <property type="entry name" value="GDHRDH"/>
</dbReference>
<dbReference type="GeneID" id="63780990"/>
<dbReference type="OrthoDB" id="7289984at2759"/>
<protein>
    <recommendedName>
        <fullName evidence="3">Short chain dehydrogenase</fullName>
    </recommendedName>
</protein>
<reference evidence="1 2" key="1">
    <citation type="submission" date="2016-07" db="EMBL/GenBank/DDBJ databases">
        <title>Pervasive Adenine N6-methylation of Active Genes in Fungi.</title>
        <authorList>
            <consortium name="DOE Joint Genome Institute"/>
            <person name="Mondo S.J."/>
            <person name="Dannebaum R.O."/>
            <person name="Kuo R.C."/>
            <person name="Labutti K."/>
            <person name="Haridas S."/>
            <person name="Kuo A."/>
            <person name="Salamov A."/>
            <person name="Ahrendt S.R."/>
            <person name="Lipzen A."/>
            <person name="Sullivan W."/>
            <person name="Andreopoulos W.B."/>
            <person name="Clum A."/>
            <person name="Lindquist E."/>
            <person name="Daum C."/>
            <person name="Ramamoorthy G.K."/>
            <person name="Gryganskyi A."/>
            <person name="Culley D."/>
            <person name="Magnuson J.K."/>
            <person name="James T.Y."/>
            <person name="O'Malley M.A."/>
            <person name="Stajich J.E."/>
            <person name="Spatafora J.W."/>
            <person name="Visel A."/>
            <person name="Grigoriev I.V."/>
        </authorList>
    </citation>
    <scope>NUCLEOTIDE SEQUENCE [LARGE SCALE GENOMIC DNA]</scope>
    <source>
        <strain evidence="1 2">CBS 129021</strain>
    </source>
</reference>
<gene>
    <name evidence="1" type="ORF">BCR38DRAFT_497893</name>
</gene>
<evidence type="ECO:0008006" key="3">
    <source>
        <dbReference type="Google" id="ProtNLM"/>
    </source>
</evidence>
<evidence type="ECO:0000313" key="2">
    <source>
        <dbReference type="Proteomes" id="UP000193689"/>
    </source>
</evidence>
<dbReference type="PANTHER" id="PTHR45458">
    <property type="entry name" value="SHORT-CHAIN DEHYDROGENASE/REDUCTASE SDR"/>
    <property type="match status" value="1"/>
</dbReference>
<dbReference type="Gene3D" id="3.40.50.720">
    <property type="entry name" value="NAD(P)-binding Rossmann-like Domain"/>
    <property type="match status" value="1"/>
</dbReference>
<dbReference type="Proteomes" id="UP000193689">
    <property type="component" value="Unassembled WGS sequence"/>
</dbReference>
<evidence type="ECO:0000313" key="1">
    <source>
        <dbReference type="EMBL" id="ORY60238.1"/>
    </source>
</evidence>
<dbReference type="RefSeq" id="XP_040712672.1">
    <property type="nucleotide sequence ID" value="XM_040864778.1"/>
</dbReference>
<accession>A0A1Y2DLQ6</accession>
<proteinExistence type="predicted"/>
<dbReference type="GO" id="GO:0016616">
    <property type="term" value="F:oxidoreductase activity, acting on the CH-OH group of donors, NAD or NADP as acceptor"/>
    <property type="evidence" value="ECO:0007669"/>
    <property type="project" value="TreeGrafter"/>
</dbReference>
<dbReference type="InterPro" id="IPR052184">
    <property type="entry name" value="SDR_enzymes"/>
</dbReference>
<dbReference type="InParanoid" id="A0A1Y2DLQ6"/>
<keyword evidence="2" id="KW-1185">Reference proteome</keyword>
<dbReference type="InterPro" id="IPR002347">
    <property type="entry name" value="SDR_fam"/>
</dbReference>
<sequence length="270" mass="28979">MSTYLITGVSRGLGFEFLRQLSEDPANTVVGLVRDKATTEKKASVELHDRDNIHLLQGDITDYAFLKKAVDATAAITGGALDYVIANAAFISTWSAFDPIGVLGNQPEKLEQDLLGSLNANVIGNIHLFNLTIPLVLRGHAKKIIAISSGMADIDVITKFDITESAPYSISKAALNAAVAKFSAQYAKDGVLFLSISPGLVDTGNFKDATIEQQQALFALMGKFKKFAPHFTGPTTPDLAIRDVLSVIKKASVDADKGAFISQHGDKNWL</sequence>
<comment type="caution">
    <text evidence="1">The sequence shown here is derived from an EMBL/GenBank/DDBJ whole genome shotgun (WGS) entry which is preliminary data.</text>
</comment>